<dbReference type="Pfam" id="PF13669">
    <property type="entry name" value="Glyoxalase_4"/>
    <property type="match status" value="1"/>
</dbReference>
<feature type="domain" description="VOC" evidence="3">
    <location>
        <begin position="4"/>
        <end position="132"/>
    </location>
</feature>
<dbReference type="GO" id="GO:0046872">
    <property type="term" value="F:metal ion binding"/>
    <property type="evidence" value="ECO:0007669"/>
    <property type="project" value="UniProtKB-KW"/>
</dbReference>
<gene>
    <name evidence="4" type="ORF">SDC9_132785</name>
</gene>
<evidence type="ECO:0000313" key="4">
    <source>
        <dbReference type="EMBL" id="MPM85704.1"/>
    </source>
</evidence>
<comment type="similarity">
    <text evidence="1">Belongs to the methylmalonyl-CoA epimerase family.</text>
</comment>
<dbReference type="SUPFAM" id="SSF54593">
    <property type="entry name" value="Glyoxalase/Bleomycin resistance protein/Dihydroxybiphenyl dioxygenase"/>
    <property type="match status" value="1"/>
</dbReference>
<keyword evidence="2" id="KW-0479">Metal-binding</keyword>
<dbReference type="EMBL" id="VSSQ01033930">
    <property type="protein sequence ID" value="MPM85704.1"/>
    <property type="molecule type" value="Genomic_DNA"/>
</dbReference>
<evidence type="ECO:0000256" key="1">
    <source>
        <dbReference type="ARBA" id="ARBA00009308"/>
    </source>
</evidence>
<dbReference type="PANTHER" id="PTHR43048:SF3">
    <property type="entry name" value="METHYLMALONYL-COA EPIMERASE, MITOCHONDRIAL"/>
    <property type="match status" value="1"/>
</dbReference>
<name>A0A645D8S0_9ZZZZ</name>
<dbReference type="InterPro" id="IPR037523">
    <property type="entry name" value="VOC_core"/>
</dbReference>
<dbReference type="Gene3D" id="3.10.180.10">
    <property type="entry name" value="2,3-Dihydroxybiphenyl 1,2-Dioxygenase, domain 1"/>
    <property type="match status" value="1"/>
</dbReference>
<sequence length="133" mass="14843">MIIGLDHIGIALDNIEELGSFLENALGIPLTGIEKVPERKLKVAFYPIGETDLELLEETGEGSTIAYFLKSRGNGLQHLAFQVDDIDKAVEYMKSKGIEFIEDKPKKGARSRRIIFMKPECTGNILMELSQCE</sequence>
<proteinExistence type="inferred from homology"/>
<dbReference type="InterPro" id="IPR029068">
    <property type="entry name" value="Glyas_Bleomycin-R_OHBP_Dase"/>
</dbReference>
<dbReference type="GO" id="GO:0046491">
    <property type="term" value="P:L-methylmalonyl-CoA metabolic process"/>
    <property type="evidence" value="ECO:0007669"/>
    <property type="project" value="TreeGrafter"/>
</dbReference>
<protein>
    <recommendedName>
        <fullName evidence="3">VOC domain-containing protein</fullName>
    </recommendedName>
</protein>
<evidence type="ECO:0000256" key="2">
    <source>
        <dbReference type="ARBA" id="ARBA00022723"/>
    </source>
</evidence>
<dbReference type="NCBIfam" id="TIGR03081">
    <property type="entry name" value="metmalonyl_epim"/>
    <property type="match status" value="1"/>
</dbReference>
<dbReference type="CDD" id="cd07249">
    <property type="entry name" value="MMCE"/>
    <property type="match status" value="1"/>
</dbReference>
<comment type="caution">
    <text evidence="4">The sequence shown here is derived from an EMBL/GenBank/DDBJ whole genome shotgun (WGS) entry which is preliminary data.</text>
</comment>
<accession>A0A645D8S0</accession>
<dbReference type="PROSITE" id="PS51819">
    <property type="entry name" value="VOC"/>
    <property type="match status" value="1"/>
</dbReference>
<dbReference type="GO" id="GO:0004493">
    <property type="term" value="F:methylmalonyl-CoA epimerase activity"/>
    <property type="evidence" value="ECO:0007669"/>
    <property type="project" value="TreeGrafter"/>
</dbReference>
<organism evidence="4">
    <name type="scientific">bioreactor metagenome</name>
    <dbReference type="NCBI Taxonomy" id="1076179"/>
    <lineage>
        <taxon>unclassified sequences</taxon>
        <taxon>metagenomes</taxon>
        <taxon>ecological metagenomes</taxon>
    </lineage>
</organism>
<dbReference type="InterPro" id="IPR017515">
    <property type="entry name" value="MeMalonyl-CoA_epimerase"/>
</dbReference>
<dbReference type="AlphaFoldDB" id="A0A645D8S0"/>
<dbReference type="PANTHER" id="PTHR43048">
    <property type="entry name" value="METHYLMALONYL-COA EPIMERASE"/>
    <property type="match status" value="1"/>
</dbReference>
<evidence type="ECO:0000259" key="3">
    <source>
        <dbReference type="PROSITE" id="PS51819"/>
    </source>
</evidence>
<dbReference type="InterPro" id="IPR051785">
    <property type="entry name" value="MMCE/EMCE_epimerase"/>
</dbReference>
<reference evidence="4" key="1">
    <citation type="submission" date="2019-08" db="EMBL/GenBank/DDBJ databases">
        <authorList>
            <person name="Kucharzyk K."/>
            <person name="Murdoch R.W."/>
            <person name="Higgins S."/>
            <person name="Loffler F."/>
        </authorList>
    </citation>
    <scope>NUCLEOTIDE SEQUENCE</scope>
</reference>